<evidence type="ECO:0000313" key="2">
    <source>
        <dbReference type="Proteomes" id="UP001145114"/>
    </source>
</evidence>
<reference evidence="1" key="1">
    <citation type="submission" date="2022-06" db="EMBL/GenBank/DDBJ databases">
        <title>Phylogenomic reconstructions and comparative analyses of Kickxellomycotina fungi.</title>
        <authorList>
            <person name="Reynolds N.K."/>
            <person name="Stajich J.E."/>
            <person name="Barry K."/>
            <person name="Grigoriev I.V."/>
            <person name="Crous P."/>
            <person name="Smith M.E."/>
        </authorList>
    </citation>
    <scope>NUCLEOTIDE SEQUENCE</scope>
    <source>
        <strain evidence="1">RSA 2271</strain>
    </source>
</reference>
<comment type="caution">
    <text evidence="1">The sequence shown here is derived from an EMBL/GenBank/DDBJ whole genome shotgun (WGS) entry which is preliminary data.</text>
</comment>
<evidence type="ECO:0000313" key="1">
    <source>
        <dbReference type="EMBL" id="KAJ1677432.1"/>
    </source>
</evidence>
<proteinExistence type="predicted"/>
<protein>
    <submittedName>
        <fullName evidence="1">Uncharacterized protein</fullName>
    </submittedName>
</protein>
<gene>
    <name evidence="1" type="ORF">EV182_006191</name>
</gene>
<keyword evidence="2" id="KW-1185">Reference proteome</keyword>
<organism evidence="1 2">
    <name type="scientific">Spiromyces aspiralis</name>
    <dbReference type="NCBI Taxonomy" id="68401"/>
    <lineage>
        <taxon>Eukaryota</taxon>
        <taxon>Fungi</taxon>
        <taxon>Fungi incertae sedis</taxon>
        <taxon>Zoopagomycota</taxon>
        <taxon>Kickxellomycotina</taxon>
        <taxon>Kickxellomycetes</taxon>
        <taxon>Kickxellales</taxon>
        <taxon>Kickxellaceae</taxon>
        <taxon>Spiromyces</taxon>
    </lineage>
</organism>
<accession>A0ACC1HMK7</accession>
<dbReference type="EMBL" id="JAMZIH010002461">
    <property type="protein sequence ID" value="KAJ1677432.1"/>
    <property type="molecule type" value="Genomic_DNA"/>
</dbReference>
<sequence length="218" mass="24426">MAADNESEATKLTKKQLKALKFKHKHTQKTDASSAKVAEKGSEGEASQQDDYDSDSSARRSKAATESKPKHKTRFIVFNTTKPTTGILIGPASVRLLTDKKTQKPKGYAFLEFEQSKMLKKALMYHRMPFKSRKINVELTAGGGGNNENRRKKLEKRRNELEKERDKKGKRARPGQGDGDDEDDNNGDNLEGPVESAAAVTGQKKARNRRPKKKVKRN</sequence>
<name>A0ACC1HMK7_9FUNG</name>
<dbReference type="Proteomes" id="UP001145114">
    <property type="component" value="Unassembled WGS sequence"/>
</dbReference>